<feature type="region of interest" description="Disordered" evidence="5">
    <location>
        <begin position="248"/>
        <end position="274"/>
    </location>
</feature>
<evidence type="ECO:0000256" key="4">
    <source>
        <dbReference type="RuleBase" id="RU000660"/>
    </source>
</evidence>
<dbReference type="PROSITE" id="PS01167">
    <property type="entry name" value="RIBOSOMAL_L17"/>
    <property type="match status" value="1"/>
</dbReference>
<evidence type="ECO:0008006" key="8">
    <source>
        <dbReference type="Google" id="ProtNLM"/>
    </source>
</evidence>
<reference evidence="6 7" key="1">
    <citation type="submission" date="2018-11" db="EMBL/GenBank/DDBJ databases">
        <title>Genome sequence of Saitozyma podzolica DSM 27192.</title>
        <authorList>
            <person name="Aliyu H."/>
            <person name="Gorte O."/>
            <person name="Ochsenreither K."/>
        </authorList>
    </citation>
    <scope>NUCLEOTIDE SEQUENCE [LARGE SCALE GENOMIC DNA]</scope>
    <source>
        <strain evidence="6 7">DSM 27192</strain>
    </source>
</reference>
<dbReference type="PANTHER" id="PTHR14413:SF16">
    <property type="entry name" value="LARGE RIBOSOMAL SUBUNIT PROTEIN BL17M"/>
    <property type="match status" value="1"/>
</dbReference>
<dbReference type="OrthoDB" id="275000at2759"/>
<evidence type="ECO:0000256" key="1">
    <source>
        <dbReference type="ARBA" id="ARBA00008777"/>
    </source>
</evidence>
<feature type="region of interest" description="Disordered" evidence="5">
    <location>
        <begin position="90"/>
        <end position="128"/>
    </location>
</feature>
<proteinExistence type="inferred from homology"/>
<keyword evidence="7" id="KW-1185">Reference proteome</keyword>
<dbReference type="GO" id="GO:0006412">
    <property type="term" value="P:translation"/>
    <property type="evidence" value="ECO:0007669"/>
    <property type="project" value="InterPro"/>
</dbReference>
<feature type="compositionally biased region" description="Low complexity" evidence="5">
    <location>
        <begin position="108"/>
        <end position="123"/>
    </location>
</feature>
<dbReference type="Proteomes" id="UP000279259">
    <property type="component" value="Unassembled WGS sequence"/>
</dbReference>
<evidence type="ECO:0000256" key="2">
    <source>
        <dbReference type="ARBA" id="ARBA00022980"/>
    </source>
</evidence>
<keyword evidence="3 4" id="KW-0687">Ribonucleoprotein</keyword>
<feature type="compositionally biased region" description="Basic and acidic residues" evidence="5">
    <location>
        <begin position="259"/>
        <end position="274"/>
    </location>
</feature>
<dbReference type="SUPFAM" id="SSF64263">
    <property type="entry name" value="Prokaryotic ribosomal protein L17"/>
    <property type="match status" value="2"/>
</dbReference>
<name>A0A427YIL7_9TREE</name>
<dbReference type="InterPro" id="IPR036373">
    <property type="entry name" value="Ribosomal_bL17_sf"/>
</dbReference>
<keyword evidence="2 4" id="KW-0689">Ribosomal protein</keyword>
<dbReference type="GO" id="GO:0003735">
    <property type="term" value="F:structural constituent of ribosome"/>
    <property type="evidence" value="ECO:0007669"/>
    <property type="project" value="InterPro"/>
</dbReference>
<organism evidence="6 7">
    <name type="scientific">Saitozyma podzolica</name>
    <dbReference type="NCBI Taxonomy" id="1890683"/>
    <lineage>
        <taxon>Eukaryota</taxon>
        <taxon>Fungi</taxon>
        <taxon>Dikarya</taxon>
        <taxon>Basidiomycota</taxon>
        <taxon>Agaricomycotina</taxon>
        <taxon>Tremellomycetes</taxon>
        <taxon>Tremellales</taxon>
        <taxon>Trimorphomycetaceae</taxon>
        <taxon>Saitozyma</taxon>
    </lineage>
</organism>
<evidence type="ECO:0000313" key="6">
    <source>
        <dbReference type="EMBL" id="RSH90935.1"/>
    </source>
</evidence>
<sequence>MKHGIKLRKLQRTPSHRWALLRDAPLAPLSPLTPFRNLVSALLHHEQIKTTLPKAKEAARMAEKIITLGKKADDPARRAAMAFLMPGHSYNPNAPSGPVSPPRPTGYPASEAGSESGSANPEEFVPPTSLMPKLFTTLSERYASRPGGYTRIHKFGRRPGDNAPHAIVELVDGPRDLRFEMVARAVGREVAQAGVAFEGEAGGEELEGVLRERTKLGLDKVLRYRGEAGRKNFMDKAKAWENTLRAEESAAGGHRRAKAGLEERNRSERGRVEKPFEGRRHLAGERMAGMSVAHTGLGLARGALGRRAPAAADRTPRFLGEAADQQA</sequence>
<comment type="similarity">
    <text evidence="1 4">Belongs to the bacterial ribosomal protein bL17 family.</text>
</comment>
<comment type="caution">
    <text evidence="6">The sequence shown here is derived from an EMBL/GenBank/DDBJ whole genome shotgun (WGS) entry which is preliminary data.</text>
</comment>
<accession>A0A427YIL7</accession>
<protein>
    <recommendedName>
        <fullName evidence="8">Ribosomal protein L17</fullName>
    </recommendedName>
</protein>
<dbReference type="EMBL" id="RSCD01000009">
    <property type="protein sequence ID" value="RSH90935.1"/>
    <property type="molecule type" value="Genomic_DNA"/>
</dbReference>
<dbReference type="GO" id="GO:0005762">
    <property type="term" value="C:mitochondrial large ribosomal subunit"/>
    <property type="evidence" value="ECO:0007669"/>
    <property type="project" value="TreeGrafter"/>
</dbReference>
<gene>
    <name evidence="6" type="ORF">EHS25_010111</name>
</gene>
<dbReference type="Gene3D" id="3.90.1030.10">
    <property type="entry name" value="Ribosomal protein L17"/>
    <property type="match status" value="1"/>
</dbReference>
<evidence type="ECO:0000313" key="7">
    <source>
        <dbReference type="Proteomes" id="UP000279259"/>
    </source>
</evidence>
<evidence type="ECO:0000256" key="3">
    <source>
        <dbReference type="ARBA" id="ARBA00023274"/>
    </source>
</evidence>
<dbReference type="NCBIfam" id="TIGR00059">
    <property type="entry name" value="L17"/>
    <property type="match status" value="1"/>
</dbReference>
<feature type="region of interest" description="Disordered" evidence="5">
    <location>
        <begin position="305"/>
        <end position="327"/>
    </location>
</feature>
<dbReference type="PANTHER" id="PTHR14413">
    <property type="entry name" value="RIBOSOMAL PROTEIN L17"/>
    <property type="match status" value="1"/>
</dbReference>
<dbReference type="Pfam" id="PF01196">
    <property type="entry name" value="Ribosomal_L17"/>
    <property type="match status" value="1"/>
</dbReference>
<dbReference type="AlphaFoldDB" id="A0A427YIL7"/>
<dbReference type="STRING" id="1890683.A0A427YIL7"/>
<dbReference type="InterPro" id="IPR000456">
    <property type="entry name" value="Ribosomal_bL17"/>
</dbReference>
<dbReference type="InterPro" id="IPR047859">
    <property type="entry name" value="Ribosomal_bL17_CS"/>
</dbReference>
<evidence type="ECO:0000256" key="5">
    <source>
        <dbReference type="SAM" id="MobiDB-lite"/>
    </source>
</evidence>